<name>A0A0A9GTL8_ARUDO</name>
<dbReference type="EMBL" id="GBRH01171017">
    <property type="protein sequence ID" value="JAE26879.1"/>
    <property type="molecule type" value="Transcribed_RNA"/>
</dbReference>
<proteinExistence type="predicted"/>
<reference evidence="1" key="2">
    <citation type="journal article" date="2015" name="Data Brief">
        <title>Shoot transcriptome of the giant reed, Arundo donax.</title>
        <authorList>
            <person name="Barrero R.A."/>
            <person name="Guerrero F.D."/>
            <person name="Moolhuijzen P."/>
            <person name="Goolsby J.A."/>
            <person name="Tidwell J."/>
            <person name="Bellgard S.E."/>
            <person name="Bellgard M.I."/>
        </authorList>
    </citation>
    <scope>NUCLEOTIDE SEQUENCE</scope>
    <source>
        <tissue evidence="1">Shoot tissue taken approximately 20 cm above the soil surface</tissue>
    </source>
</reference>
<evidence type="ECO:0000313" key="1">
    <source>
        <dbReference type="EMBL" id="JAE26879.1"/>
    </source>
</evidence>
<protein>
    <submittedName>
        <fullName evidence="1">Uncharacterized protein</fullName>
    </submittedName>
</protein>
<accession>A0A0A9GTL8</accession>
<reference evidence="1" key="1">
    <citation type="submission" date="2014-09" db="EMBL/GenBank/DDBJ databases">
        <authorList>
            <person name="Magalhaes I.L.F."/>
            <person name="Oliveira U."/>
            <person name="Santos F.R."/>
            <person name="Vidigal T.H.D.A."/>
            <person name="Brescovit A.D."/>
            <person name="Santos A.J."/>
        </authorList>
    </citation>
    <scope>NUCLEOTIDE SEQUENCE</scope>
    <source>
        <tissue evidence="1">Shoot tissue taken approximately 20 cm above the soil surface</tissue>
    </source>
</reference>
<organism evidence="1">
    <name type="scientific">Arundo donax</name>
    <name type="common">Giant reed</name>
    <name type="synonym">Donax arundinaceus</name>
    <dbReference type="NCBI Taxonomy" id="35708"/>
    <lineage>
        <taxon>Eukaryota</taxon>
        <taxon>Viridiplantae</taxon>
        <taxon>Streptophyta</taxon>
        <taxon>Embryophyta</taxon>
        <taxon>Tracheophyta</taxon>
        <taxon>Spermatophyta</taxon>
        <taxon>Magnoliopsida</taxon>
        <taxon>Liliopsida</taxon>
        <taxon>Poales</taxon>
        <taxon>Poaceae</taxon>
        <taxon>PACMAD clade</taxon>
        <taxon>Arundinoideae</taxon>
        <taxon>Arundineae</taxon>
        <taxon>Arundo</taxon>
    </lineage>
</organism>
<sequence>MAKGPMFEWVSYWPEEGCPKEDQPY</sequence>
<dbReference type="AlphaFoldDB" id="A0A0A9GTL8"/>